<evidence type="ECO:0000256" key="3">
    <source>
        <dbReference type="ARBA" id="ARBA00022989"/>
    </source>
</evidence>
<evidence type="ECO:0000313" key="7">
    <source>
        <dbReference type="EMBL" id="KXN66163.1"/>
    </source>
</evidence>
<dbReference type="STRING" id="796925.A0A137NTP2"/>
<evidence type="ECO:0000256" key="2">
    <source>
        <dbReference type="ARBA" id="ARBA00022692"/>
    </source>
</evidence>
<keyword evidence="2 6" id="KW-0812">Transmembrane</keyword>
<keyword evidence="3 6" id="KW-1133">Transmembrane helix</keyword>
<feature type="region of interest" description="Disordered" evidence="5">
    <location>
        <begin position="268"/>
        <end position="293"/>
    </location>
</feature>
<feature type="non-terminal residue" evidence="7">
    <location>
        <position position="1"/>
    </location>
</feature>
<dbReference type="SMART" id="SM01417">
    <property type="entry name" value="Solute_trans_a"/>
    <property type="match status" value="1"/>
</dbReference>
<feature type="transmembrane region" description="Helical" evidence="6">
    <location>
        <begin position="98"/>
        <end position="115"/>
    </location>
</feature>
<evidence type="ECO:0000256" key="5">
    <source>
        <dbReference type="SAM" id="MobiDB-lite"/>
    </source>
</evidence>
<feature type="compositionally biased region" description="Polar residues" evidence="5">
    <location>
        <begin position="397"/>
        <end position="406"/>
    </location>
</feature>
<sequence length="456" mass="52181">AFVIYCFFTLMVNYLGGERALIILLHNREPTAHLWPVYYFKKEIEVGDPYSFLFIKRGILQYVYVKPVITFATLYLKYVDKFDEGNLSLTSGYTYITFIYNMSVSISLYCLAIFFQTTKKDLKDYRPLAKFLCVKAIIFFSFWQGLAISILVSTGLISLGPGFSAEHTSVALQDSMICFEMLFAALAQSYAFSISDYNRPNGIIVRLKLYYALRDALGIRDIIIDSKDTYTGAQFNYRTFEPVEGASRSEEGRRNRMLQGLRYSRGGQSKYWVDPNSNSSNNSTESLIPQRRESARESTYISFPSIELSFNDVERDIEAENLYKSCRNFDYGDYNIPTIEPPSYLFPRPRQHAGSRPHSKISKSQTPAPSGTPVGRPITLPGSMPPQPQSQPQPQPIAQSDTQVQDFNPDRELAGDNPAWGSLPFRGTWGKNRDEEYRRIQNRDYVGPDKEFDPWK</sequence>
<evidence type="ECO:0000256" key="1">
    <source>
        <dbReference type="ARBA" id="ARBA00004141"/>
    </source>
</evidence>
<dbReference type="InterPro" id="IPR005178">
    <property type="entry name" value="Ostalpha/TMEM184C"/>
</dbReference>
<gene>
    <name evidence="7" type="ORF">CONCODRAFT_44003</name>
</gene>
<protein>
    <submittedName>
        <fullName evidence="7">DUF300-domain-containing protein</fullName>
    </submittedName>
</protein>
<dbReference type="Proteomes" id="UP000070444">
    <property type="component" value="Unassembled WGS sequence"/>
</dbReference>
<feature type="transmembrane region" description="Helical" evidence="6">
    <location>
        <begin position="136"/>
        <end position="159"/>
    </location>
</feature>
<feature type="compositionally biased region" description="Pro residues" evidence="5">
    <location>
        <begin position="383"/>
        <end position="395"/>
    </location>
</feature>
<name>A0A137NTP2_CONC2</name>
<keyword evidence="4 6" id="KW-0472">Membrane</keyword>
<evidence type="ECO:0000256" key="6">
    <source>
        <dbReference type="SAM" id="Phobius"/>
    </source>
</evidence>
<feature type="compositionally biased region" description="Basic residues" evidence="5">
    <location>
        <begin position="349"/>
        <end position="361"/>
    </location>
</feature>
<dbReference type="OMA" id="DEDEMWF"/>
<dbReference type="EMBL" id="KQ964759">
    <property type="protein sequence ID" value="KXN66163.1"/>
    <property type="molecule type" value="Genomic_DNA"/>
</dbReference>
<evidence type="ECO:0000313" key="8">
    <source>
        <dbReference type="Proteomes" id="UP000070444"/>
    </source>
</evidence>
<feature type="region of interest" description="Disordered" evidence="5">
    <location>
        <begin position="342"/>
        <end position="433"/>
    </location>
</feature>
<dbReference type="Pfam" id="PF03619">
    <property type="entry name" value="Solute_trans_a"/>
    <property type="match status" value="1"/>
</dbReference>
<dbReference type="OrthoDB" id="5348404at2759"/>
<proteinExistence type="predicted"/>
<comment type="subcellular location">
    <subcellularLocation>
        <location evidence="1">Membrane</location>
        <topology evidence="1">Multi-pass membrane protein</topology>
    </subcellularLocation>
</comment>
<dbReference type="GO" id="GO:0016020">
    <property type="term" value="C:membrane"/>
    <property type="evidence" value="ECO:0007669"/>
    <property type="project" value="UniProtKB-SubCell"/>
</dbReference>
<dbReference type="PANTHER" id="PTHR23423">
    <property type="entry name" value="ORGANIC SOLUTE TRANSPORTER-RELATED"/>
    <property type="match status" value="1"/>
</dbReference>
<organism evidence="7 8">
    <name type="scientific">Conidiobolus coronatus (strain ATCC 28846 / CBS 209.66 / NRRL 28638)</name>
    <name type="common">Delacroixia coronata</name>
    <dbReference type="NCBI Taxonomy" id="796925"/>
    <lineage>
        <taxon>Eukaryota</taxon>
        <taxon>Fungi</taxon>
        <taxon>Fungi incertae sedis</taxon>
        <taxon>Zoopagomycota</taxon>
        <taxon>Entomophthoromycotina</taxon>
        <taxon>Entomophthoromycetes</taxon>
        <taxon>Entomophthorales</taxon>
        <taxon>Ancylistaceae</taxon>
        <taxon>Conidiobolus</taxon>
    </lineage>
</organism>
<evidence type="ECO:0000256" key="4">
    <source>
        <dbReference type="ARBA" id="ARBA00023136"/>
    </source>
</evidence>
<reference evidence="7 8" key="1">
    <citation type="journal article" date="2015" name="Genome Biol. Evol.">
        <title>Phylogenomic analyses indicate that early fungi evolved digesting cell walls of algal ancestors of land plants.</title>
        <authorList>
            <person name="Chang Y."/>
            <person name="Wang S."/>
            <person name="Sekimoto S."/>
            <person name="Aerts A.L."/>
            <person name="Choi C."/>
            <person name="Clum A."/>
            <person name="LaButti K.M."/>
            <person name="Lindquist E.A."/>
            <person name="Yee Ngan C."/>
            <person name="Ohm R.A."/>
            <person name="Salamov A.A."/>
            <person name="Grigoriev I.V."/>
            <person name="Spatafora J.W."/>
            <person name="Berbee M.L."/>
        </authorList>
    </citation>
    <scope>NUCLEOTIDE SEQUENCE [LARGE SCALE GENOMIC DNA]</scope>
    <source>
        <strain evidence="7 8">NRRL 28638</strain>
    </source>
</reference>
<dbReference type="AlphaFoldDB" id="A0A137NTP2"/>
<feature type="transmembrane region" description="Helical" evidence="6">
    <location>
        <begin position="59"/>
        <end position="78"/>
    </location>
</feature>
<accession>A0A137NTP2</accession>
<keyword evidence="8" id="KW-1185">Reference proteome</keyword>